<dbReference type="OrthoDB" id="9993139at2"/>
<accession>A0A2V3UCC2</accession>
<evidence type="ECO:0000313" key="1">
    <source>
        <dbReference type="EMBL" id="PXW61602.1"/>
    </source>
</evidence>
<name>A0A2V3UCC2_9HYPH</name>
<gene>
    <name evidence="1" type="ORF">C7450_103119</name>
</gene>
<comment type="caution">
    <text evidence="1">The sequence shown here is derived from an EMBL/GenBank/DDBJ whole genome shotgun (WGS) entry which is preliminary data.</text>
</comment>
<dbReference type="RefSeq" id="WP_110373913.1">
    <property type="nucleotide sequence ID" value="NZ_JAHBRY010000001.1"/>
</dbReference>
<dbReference type="Proteomes" id="UP000248021">
    <property type="component" value="Unassembled WGS sequence"/>
</dbReference>
<proteinExistence type="predicted"/>
<dbReference type="AlphaFoldDB" id="A0A2V3UCC2"/>
<protein>
    <submittedName>
        <fullName evidence="1">Uncharacterized protein</fullName>
    </submittedName>
</protein>
<sequence length="150" mass="16955">MAEDQASNVDLDENKFFTHLREIESAERRKDECVSGLRNARKLAQGAGVSLKEFDLIRKLNGFTRDELMSLINRLIQYAKYLRTPVIQQLEMFRPEEASEDEMLDEAYGKGVVAGKRGVETAANPWTLDNPLGQRWEAGRLDGAKLLQAA</sequence>
<reference evidence="1 2" key="1">
    <citation type="submission" date="2018-05" db="EMBL/GenBank/DDBJ databases">
        <title>Genomic Encyclopedia of Type Strains, Phase IV (KMG-IV): sequencing the most valuable type-strain genomes for metagenomic binning, comparative biology and taxonomic classification.</title>
        <authorList>
            <person name="Goeker M."/>
        </authorList>
    </citation>
    <scope>NUCLEOTIDE SEQUENCE [LARGE SCALE GENOMIC DNA]</scope>
    <source>
        <strain evidence="1 2">DSM 6462</strain>
    </source>
</reference>
<keyword evidence="2" id="KW-1185">Reference proteome</keyword>
<evidence type="ECO:0000313" key="2">
    <source>
        <dbReference type="Proteomes" id="UP000248021"/>
    </source>
</evidence>
<organism evidence="1 2">
    <name type="scientific">Chelatococcus asaccharovorans</name>
    <dbReference type="NCBI Taxonomy" id="28210"/>
    <lineage>
        <taxon>Bacteria</taxon>
        <taxon>Pseudomonadati</taxon>
        <taxon>Pseudomonadota</taxon>
        <taxon>Alphaproteobacteria</taxon>
        <taxon>Hyphomicrobiales</taxon>
        <taxon>Chelatococcaceae</taxon>
        <taxon>Chelatococcus</taxon>
    </lineage>
</organism>
<dbReference type="EMBL" id="QJJK01000003">
    <property type="protein sequence ID" value="PXW61602.1"/>
    <property type="molecule type" value="Genomic_DNA"/>
</dbReference>